<dbReference type="EMBL" id="AQQY01000003">
    <property type="protein sequence ID" value="KCV82447.1"/>
    <property type="molecule type" value="Genomic_DNA"/>
</dbReference>
<dbReference type="STRING" id="1461693.ATO10_05881"/>
<protein>
    <recommendedName>
        <fullName evidence="4">Lipoprotein</fullName>
    </recommendedName>
</protein>
<evidence type="ECO:0000313" key="3">
    <source>
        <dbReference type="Proteomes" id="UP000024836"/>
    </source>
</evidence>
<name>A0A058ZMM2_9RHOB</name>
<reference evidence="2 3" key="1">
    <citation type="submission" date="2013-04" db="EMBL/GenBank/DDBJ databases">
        <title>Shimia sp. 22II-S11-Z10 Genome Sequencing.</title>
        <authorList>
            <person name="Lai Q."/>
            <person name="Li G."/>
            <person name="Shao Z."/>
        </authorList>
    </citation>
    <scope>NUCLEOTIDE SEQUENCE [LARGE SCALE GENOMIC DNA]</scope>
    <source>
        <strain evidence="3">22II-S11-Z10</strain>
    </source>
</reference>
<comment type="caution">
    <text evidence="2">The sequence shown here is derived from an EMBL/GenBank/DDBJ whole genome shotgun (WGS) entry which is preliminary data.</text>
</comment>
<keyword evidence="1" id="KW-0732">Signal</keyword>
<keyword evidence="3" id="KW-1185">Reference proteome</keyword>
<organism evidence="2 3">
    <name type="scientific">Actibacterium atlanticum</name>
    <dbReference type="NCBI Taxonomy" id="1461693"/>
    <lineage>
        <taxon>Bacteria</taxon>
        <taxon>Pseudomonadati</taxon>
        <taxon>Pseudomonadota</taxon>
        <taxon>Alphaproteobacteria</taxon>
        <taxon>Rhodobacterales</taxon>
        <taxon>Roseobacteraceae</taxon>
        <taxon>Actibacterium</taxon>
    </lineage>
</organism>
<evidence type="ECO:0000256" key="1">
    <source>
        <dbReference type="SAM" id="SignalP"/>
    </source>
</evidence>
<sequence>MRVYLPLPSFSRSVFKAPIPTILALSLSGCAAAPLLSVGATTAAMVGERQAIVKTHTSYKTEVMSMNCTALRDEYAKLGRNPLGALSTSNTNRKVMVYERMRQRGCRLPK</sequence>
<dbReference type="Proteomes" id="UP000024836">
    <property type="component" value="Unassembled WGS sequence"/>
</dbReference>
<dbReference type="AlphaFoldDB" id="A0A058ZMM2"/>
<dbReference type="PROSITE" id="PS51257">
    <property type="entry name" value="PROKAR_LIPOPROTEIN"/>
    <property type="match status" value="1"/>
</dbReference>
<evidence type="ECO:0000313" key="2">
    <source>
        <dbReference type="EMBL" id="KCV82447.1"/>
    </source>
</evidence>
<feature type="signal peptide" evidence="1">
    <location>
        <begin position="1"/>
        <end position="31"/>
    </location>
</feature>
<evidence type="ECO:0008006" key="4">
    <source>
        <dbReference type="Google" id="ProtNLM"/>
    </source>
</evidence>
<feature type="chain" id="PRO_5001566628" description="Lipoprotein" evidence="1">
    <location>
        <begin position="32"/>
        <end position="110"/>
    </location>
</feature>
<accession>A0A058ZMM2</accession>
<gene>
    <name evidence="2" type="ORF">ATO10_05881</name>
</gene>
<dbReference type="RefSeq" id="WP_035249345.1">
    <property type="nucleotide sequence ID" value="NZ_AQQY01000003.1"/>
</dbReference>
<proteinExistence type="predicted"/>